<evidence type="ECO:0000256" key="2">
    <source>
        <dbReference type="ARBA" id="ARBA00022679"/>
    </source>
</evidence>
<protein>
    <recommendedName>
        <fullName evidence="6">Protein kinase domain-containing protein</fullName>
    </recommendedName>
</protein>
<reference evidence="7" key="1">
    <citation type="journal article" date="2020" name="J. Eukaryot. Microbiol.">
        <title>De novo Sequencing, Assembly and Annotation of the Transcriptome for the Free-Living Testate Amoeba Arcella intermedia.</title>
        <authorList>
            <person name="Ribeiro G.M."/>
            <person name="Porfirio-Sousa A.L."/>
            <person name="Maurer-Alcala X.X."/>
            <person name="Katz L.A."/>
            <person name="Lahr D.J.G."/>
        </authorList>
    </citation>
    <scope>NUCLEOTIDE SEQUENCE</scope>
</reference>
<keyword evidence="5" id="KW-0067">ATP-binding</keyword>
<proteinExistence type="predicted"/>
<dbReference type="EMBL" id="GIBP01003670">
    <property type="protein sequence ID" value="NDV32639.1"/>
    <property type="molecule type" value="Transcribed_RNA"/>
</dbReference>
<dbReference type="AlphaFoldDB" id="A0A6B2L6N3"/>
<dbReference type="Pfam" id="PF00069">
    <property type="entry name" value="Pkinase"/>
    <property type="match status" value="1"/>
</dbReference>
<keyword evidence="4" id="KW-0418">Kinase</keyword>
<dbReference type="PANTHER" id="PTHR24055">
    <property type="entry name" value="MITOGEN-ACTIVATED PROTEIN KINASE"/>
    <property type="match status" value="1"/>
</dbReference>
<name>A0A6B2L6N3_9EUKA</name>
<keyword evidence="2" id="KW-0808">Transferase</keyword>
<organism evidence="7">
    <name type="scientific">Arcella intermedia</name>
    <dbReference type="NCBI Taxonomy" id="1963864"/>
    <lineage>
        <taxon>Eukaryota</taxon>
        <taxon>Amoebozoa</taxon>
        <taxon>Tubulinea</taxon>
        <taxon>Elardia</taxon>
        <taxon>Arcellinida</taxon>
        <taxon>Sphaerothecina</taxon>
        <taxon>Arcellidae</taxon>
        <taxon>Arcella</taxon>
    </lineage>
</organism>
<dbReference type="Gene3D" id="1.10.510.10">
    <property type="entry name" value="Transferase(Phosphotransferase) domain 1"/>
    <property type="match status" value="1"/>
</dbReference>
<evidence type="ECO:0000256" key="5">
    <source>
        <dbReference type="ARBA" id="ARBA00022840"/>
    </source>
</evidence>
<dbReference type="InterPro" id="IPR011009">
    <property type="entry name" value="Kinase-like_dom_sf"/>
</dbReference>
<sequence length="382" mass="44356">MESKLGSANSSVVWKAKSRWTQEPFAIRKIYDGLRNTIDRTICLKEIYILSELNHPNIISLTQIFRPLTGSDVYLVYEFMEADLYAVSKAQILEDIHKVYILYQLLKALKYMHSAGIVHNNLKPSNVLVNSECIIKVVDFVSVRFVGEVREVDTGMCYYVEPRWYIPPEVLLGCTFVTREMDIWSLGCIFGEMLLGKRLFPGSSTMNQLERIFEITGLPSREDVLAVPSPYAETLIENLMVPEKRSLKKELIGCSPETRKLLKRFLVFNPAKRILIDEALVHPYVSQFLDVKELTTRSPLKSPFDTSKMSSLQYGYELFDTFKKNCDNRKRSVDWPKIHPLLPPKKQEMVEEFYLILHVFHQVPKDLSIFLIQKTLTYLIYY</sequence>
<dbReference type="InterPro" id="IPR000719">
    <property type="entry name" value="Prot_kinase_dom"/>
</dbReference>
<dbReference type="InterPro" id="IPR050117">
    <property type="entry name" value="MAPK"/>
</dbReference>
<dbReference type="FunFam" id="1.10.510.10:FF:000624">
    <property type="entry name" value="Mitogen-activated protein kinase"/>
    <property type="match status" value="1"/>
</dbReference>
<accession>A0A6B2L6N3</accession>
<keyword evidence="3" id="KW-0547">Nucleotide-binding</keyword>
<keyword evidence="1" id="KW-0723">Serine/threonine-protein kinase</keyword>
<dbReference type="GO" id="GO:0005524">
    <property type="term" value="F:ATP binding"/>
    <property type="evidence" value="ECO:0007669"/>
    <property type="project" value="UniProtKB-KW"/>
</dbReference>
<evidence type="ECO:0000256" key="4">
    <source>
        <dbReference type="ARBA" id="ARBA00022777"/>
    </source>
</evidence>
<feature type="domain" description="Protein kinase" evidence="6">
    <location>
        <begin position="1"/>
        <end position="285"/>
    </location>
</feature>
<dbReference type="GO" id="GO:0004674">
    <property type="term" value="F:protein serine/threonine kinase activity"/>
    <property type="evidence" value="ECO:0007669"/>
    <property type="project" value="UniProtKB-KW"/>
</dbReference>
<evidence type="ECO:0000259" key="6">
    <source>
        <dbReference type="PROSITE" id="PS50011"/>
    </source>
</evidence>
<evidence type="ECO:0000256" key="3">
    <source>
        <dbReference type="ARBA" id="ARBA00022741"/>
    </source>
</evidence>
<dbReference type="Gene3D" id="3.30.200.20">
    <property type="entry name" value="Phosphorylase Kinase, domain 1"/>
    <property type="match status" value="1"/>
</dbReference>
<dbReference type="PROSITE" id="PS50011">
    <property type="entry name" value="PROTEIN_KINASE_DOM"/>
    <property type="match status" value="1"/>
</dbReference>
<evidence type="ECO:0000256" key="1">
    <source>
        <dbReference type="ARBA" id="ARBA00022527"/>
    </source>
</evidence>
<dbReference type="SUPFAM" id="SSF56112">
    <property type="entry name" value="Protein kinase-like (PK-like)"/>
    <property type="match status" value="1"/>
</dbReference>
<evidence type="ECO:0000313" key="7">
    <source>
        <dbReference type="EMBL" id="NDV32639.1"/>
    </source>
</evidence>